<dbReference type="EMBL" id="LVYI01000004">
    <property type="protein sequence ID" value="OAP60487.1"/>
    <property type="molecule type" value="Genomic_DNA"/>
</dbReference>
<feature type="region of interest" description="Disordered" evidence="1">
    <location>
        <begin position="391"/>
        <end position="413"/>
    </location>
</feature>
<gene>
    <name evidence="3" type="ORF">AYL99_05489</name>
</gene>
<evidence type="ECO:0000313" key="4">
    <source>
        <dbReference type="Proteomes" id="UP000078343"/>
    </source>
</evidence>
<organism evidence="3 4">
    <name type="scientific">Fonsecaea erecta</name>
    <dbReference type="NCBI Taxonomy" id="1367422"/>
    <lineage>
        <taxon>Eukaryota</taxon>
        <taxon>Fungi</taxon>
        <taxon>Dikarya</taxon>
        <taxon>Ascomycota</taxon>
        <taxon>Pezizomycotina</taxon>
        <taxon>Eurotiomycetes</taxon>
        <taxon>Chaetothyriomycetidae</taxon>
        <taxon>Chaetothyriales</taxon>
        <taxon>Herpotrichiellaceae</taxon>
        <taxon>Fonsecaea</taxon>
    </lineage>
</organism>
<evidence type="ECO:0000256" key="1">
    <source>
        <dbReference type="SAM" id="MobiDB-lite"/>
    </source>
</evidence>
<dbReference type="GeneID" id="30009657"/>
<protein>
    <recommendedName>
        <fullName evidence="2">HAUS augmin-like complex subunit 6 N-terminal domain-containing protein</fullName>
    </recommendedName>
</protein>
<feature type="region of interest" description="Disordered" evidence="1">
    <location>
        <begin position="286"/>
        <end position="314"/>
    </location>
</feature>
<evidence type="ECO:0000313" key="3">
    <source>
        <dbReference type="EMBL" id="OAP60487.1"/>
    </source>
</evidence>
<proteinExistence type="predicted"/>
<dbReference type="STRING" id="1367422.A0A178ZL24"/>
<dbReference type="GO" id="GO:1990498">
    <property type="term" value="C:mitotic spindle microtubule"/>
    <property type="evidence" value="ECO:0007669"/>
    <property type="project" value="TreeGrafter"/>
</dbReference>
<dbReference type="GO" id="GO:0070652">
    <property type="term" value="C:HAUS complex"/>
    <property type="evidence" value="ECO:0007669"/>
    <property type="project" value="InterPro"/>
</dbReference>
<evidence type="ECO:0000259" key="2">
    <source>
        <dbReference type="Pfam" id="PF14661"/>
    </source>
</evidence>
<feature type="compositionally biased region" description="Polar residues" evidence="1">
    <location>
        <begin position="287"/>
        <end position="296"/>
    </location>
</feature>
<dbReference type="RefSeq" id="XP_018693854.1">
    <property type="nucleotide sequence ID" value="XM_018837001.1"/>
</dbReference>
<feature type="domain" description="HAUS augmin-like complex subunit 6 N-terminal" evidence="2">
    <location>
        <begin position="22"/>
        <end position="236"/>
    </location>
</feature>
<dbReference type="Pfam" id="PF14661">
    <property type="entry name" value="HAUS6_N"/>
    <property type="match status" value="1"/>
</dbReference>
<feature type="region of interest" description="Disordered" evidence="1">
    <location>
        <begin position="158"/>
        <end position="192"/>
    </location>
</feature>
<dbReference type="GO" id="GO:0008017">
    <property type="term" value="F:microtubule binding"/>
    <property type="evidence" value="ECO:0007669"/>
    <property type="project" value="TreeGrafter"/>
</dbReference>
<reference evidence="3 4" key="1">
    <citation type="submission" date="2016-04" db="EMBL/GenBank/DDBJ databases">
        <title>Draft genome of Fonsecaea erecta CBS 125763.</title>
        <authorList>
            <person name="Weiss V.A."/>
            <person name="Vicente V.A."/>
            <person name="Raittz R.T."/>
            <person name="Moreno L.F."/>
            <person name="De Souza E.M."/>
            <person name="Pedrosa F.O."/>
            <person name="Steffens M.B."/>
            <person name="Faoro H."/>
            <person name="Tadra-Sfeir M.Z."/>
            <person name="Najafzadeh M.J."/>
            <person name="Felipe M.S."/>
            <person name="Teixeira M."/>
            <person name="Sun J."/>
            <person name="Xi L."/>
            <person name="Gomes R."/>
            <person name="De Azevedo C.M."/>
            <person name="Salgado C.G."/>
            <person name="Da Silva M.B."/>
            <person name="Nascimento M.F."/>
            <person name="Queiroz-Telles F."/>
            <person name="Attili D.S."/>
            <person name="Gorbushina A."/>
        </authorList>
    </citation>
    <scope>NUCLEOTIDE SEQUENCE [LARGE SCALE GENOMIC DNA]</scope>
    <source>
        <strain evidence="3 4">CBS 125763</strain>
    </source>
</reference>
<accession>A0A178ZL24</accession>
<sequence length="413" mass="46229">MDISYTSSSPAQWHPRNNTAIFVHALHLLDLDLLPDWPHISESIFLPPTRASAKTSTNPAQPQNRTKCLEWALYHLFRLYSPSETASRLSPYFPPTTPIRSRDLRAGLYKWLAELKQSGVLPRETVLRKTMLDECKGDKFEELIARFAMLVVRKTRAPGQSDASSSSSSSLVKQRTHDVAHTKKSIEAGKHQDPDSLVPLILAHRVSLQRSLRKHQDLTEKATAYAQRLAQVRKGVASGLRDISQPSSGPDDAQDVLSTTEYMLLRERINLAFAGDRRWARYIFEGTPSSSNSASAQDLPDWPFEEQAPSTPSCEGVVPLAGRRTVDAEEDANQPMHQLQSLISQHQERIAHLTAIRDSLLSTSGSTNEPGQTPNMPTLSETILRKAELQPHANSLPSRPTRRFNRHQDLTMT</sequence>
<dbReference type="InterPro" id="IPR026797">
    <property type="entry name" value="HAUS_6"/>
</dbReference>
<keyword evidence="4" id="KW-1185">Reference proteome</keyword>
<feature type="compositionally biased region" description="Basic and acidic residues" evidence="1">
    <location>
        <begin position="175"/>
        <end position="192"/>
    </location>
</feature>
<dbReference type="AlphaFoldDB" id="A0A178ZL24"/>
<dbReference type="PANTHER" id="PTHR16151">
    <property type="entry name" value="HAUS AUGMIN-LIKE COMPLEX SUBUNIT 6"/>
    <property type="match status" value="1"/>
</dbReference>
<dbReference type="Proteomes" id="UP000078343">
    <property type="component" value="Unassembled WGS sequence"/>
</dbReference>
<dbReference type="GO" id="GO:0051225">
    <property type="term" value="P:spindle assembly"/>
    <property type="evidence" value="ECO:0007669"/>
    <property type="project" value="InterPro"/>
</dbReference>
<dbReference type="PANTHER" id="PTHR16151:SF2">
    <property type="entry name" value="HAUS AUGMIN-LIKE COMPLEX SUBUNIT 6"/>
    <property type="match status" value="1"/>
</dbReference>
<dbReference type="OrthoDB" id="5575722at2759"/>
<comment type="caution">
    <text evidence="3">The sequence shown here is derived from an EMBL/GenBank/DDBJ whole genome shotgun (WGS) entry which is preliminary data.</text>
</comment>
<name>A0A178ZL24_9EURO</name>
<dbReference type="InterPro" id="IPR028163">
    <property type="entry name" value="HAUS_6_N"/>
</dbReference>